<evidence type="ECO:0008006" key="8">
    <source>
        <dbReference type="Google" id="ProtNLM"/>
    </source>
</evidence>
<keyword evidence="7" id="KW-1185">Reference proteome</keyword>
<evidence type="ECO:0000256" key="3">
    <source>
        <dbReference type="ARBA" id="ARBA00022989"/>
    </source>
</evidence>
<organism evidence="6 7">
    <name type="scientific">Mycobacterium lehmannii</name>
    <dbReference type="NCBI Taxonomy" id="2048550"/>
    <lineage>
        <taxon>Bacteria</taxon>
        <taxon>Bacillati</taxon>
        <taxon>Actinomycetota</taxon>
        <taxon>Actinomycetes</taxon>
        <taxon>Mycobacteriales</taxon>
        <taxon>Mycobacteriaceae</taxon>
        <taxon>Mycobacterium</taxon>
    </lineage>
</organism>
<dbReference type="PANTHER" id="PTHR43847:SF1">
    <property type="entry name" value="BLL3993 PROTEIN"/>
    <property type="match status" value="1"/>
</dbReference>
<dbReference type="AlphaFoldDB" id="A0A101A6D8"/>
<dbReference type="RefSeq" id="WP_064396664.1">
    <property type="nucleotide sequence ID" value="NZ_LQIR01000022.1"/>
</dbReference>
<accession>A0A101A6D8</accession>
<comment type="caution">
    <text evidence="6">The sequence shown here is derived from an EMBL/GenBank/DDBJ whole genome shotgun (WGS) entry which is preliminary data.</text>
</comment>
<proteinExistence type="predicted"/>
<feature type="transmembrane region" description="Helical" evidence="5">
    <location>
        <begin position="75"/>
        <end position="96"/>
    </location>
</feature>
<keyword evidence="4 5" id="KW-0472">Membrane</keyword>
<evidence type="ECO:0000256" key="4">
    <source>
        <dbReference type="ARBA" id="ARBA00023136"/>
    </source>
</evidence>
<dbReference type="Proteomes" id="UP000053707">
    <property type="component" value="Unassembled WGS sequence"/>
</dbReference>
<feature type="transmembrane region" description="Helical" evidence="5">
    <location>
        <begin position="7"/>
        <end position="26"/>
    </location>
</feature>
<dbReference type="EMBL" id="LQIR01000022">
    <property type="protein sequence ID" value="KUI15129.1"/>
    <property type="molecule type" value="Genomic_DNA"/>
</dbReference>
<dbReference type="InterPro" id="IPR052527">
    <property type="entry name" value="Metal_cation-efflux_comp"/>
</dbReference>
<feature type="transmembrane region" description="Helical" evidence="5">
    <location>
        <begin position="32"/>
        <end position="54"/>
    </location>
</feature>
<dbReference type="InterPro" id="IPR007318">
    <property type="entry name" value="Phopholipid_MeTrfase"/>
</dbReference>
<evidence type="ECO:0000256" key="1">
    <source>
        <dbReference type="ARBA" id="ARBA00004127"/>
    </source>
</evidence>
<evidence type="ECO:0000256" key="5">
    <source>
        <dbReference type="SAM" id="Phobius"/>
    </source>
</evidence>
<keyword evidence="2 5" id="KW-0812">Transmembrane</keyword>
<reference evidence="6 7" key="1">
    <citation type="submission" date="2016-01" db="EMBL/GenBank/DDBJ databases">
        <authorList>
            <consortium name="TB Trials Study Group"/>
            <person name="Sutton G."/>
            <person name="Brinkac L."/>
            <person name="Sanka R."/>
            <person name="Adams M."/>
            <person name="Lau E.L."/>
            <person name="Macaden R."/>
            <person name="Grewal H.M.S."/>
        </authorList>
    </citation>
    <scope>NUCLEOTIDE SEQUENCE [LARGE SCALE GENOMIC DNA]</scope>
    <source>
        <strain evidence="6 7">IS-1744</strain>
    </source>
</reference>
<dbReference type="GO" id="GO:0012505">
    <property type="term" value="C:endomembrane system"/>
    <property type="evidence" value="ECO:0007669"/>
    <property type="project" value="UniProtKB-SubCell"/>
</dbReference>
<name>A0A101A6D8_9MYCO</name>
<evidence type="ECO:0000256" key="2">
    <source>
        <dbReference type="ARBA" id="ARBA00022692"/>
    </source>
</evidence>
<feature type="transmembrane region" description="Helical" evidence="5">
    <location>
        <begin position="175"/>
        <end position="194"/>
    </location>
</feature>
<evidence type="ECO:0000313" key="7">
    <source>
        <dbReference type="Proteomes" id="UP000053707"/>
    </source>
</evidence>
<dbReference type="Pfam" id="PF04191">
    <property type="entry name" value="PEMT"/>
    <property type="match status" value="1"/>
</dbReference>
<dbReference type="PANTHER" id="PTHR43847">
    <property type="entry name" value="BLL3993 PROTEIN"/>
    <property type="match status" value="1"/>
</dbReference>
<comment type="subcellular location">
    <subcellularLocation>
        <location evidence="1">Endomembrane system</location>
        <topology evidence="1">Multi-pass membrane protein</topology>
    </subcellularLocation>
</comment>
<dbReference type="Gene3D" id="1.20.120.1630">
    <property type="match status" value="1"/>
</dbReference>
<feature type="transmembrane region" description="Helical" evidence="5">
    <location>
        <begin position="102"/>
        <end position="121"/>
    </location>
</feature>
<evidence type="ECO:0000313" key="6">
    <source>
        <dbReference type="EMBL" id="KUI15129.1"/>
    </source>
</evidence>
<protein>
    <recommendedName>
        <fullName evidence="8">Isoprenylcysteine carboxyl methyltransferase</fullName>
    </recommendedName>
</protein>
<feature type="transmembrane region" description="Helical" evidence="5">
    <location>
        <begin position="133"/>
        <end position="155"/>
    </location>
</feature>
<keyword evidence="3 5" id="KW-1133">Transmembrane helix</keyword>
<gene>
    <name evidence="6" type="ORF">AU192_19065</name>
</gene>
<sequence>MKTALQVLASAAFGFAFFAAALFWPAGTFDYWHAWVFIAVFIVGTMGPTIYLVIKRPDALRRRMRAGPFAETRPVQRVLIAGIVLMVVVVLVVSALDHRFGWSTVPTAVVVLGNVLVWTGLTLSQLVIIQNDYAAATITVESGQSLVSTGLYGVVRHPMYAGTLTMLLGTPLALDSYWGLAAILPVLLLLVARIDDEEKMLRQQLAGYSAYLDQVRYRLIPGVW</sequence>